<accession>A0A0D2PUR9</accession>
<organism evidence="1 2">
    <name type="scientific">Hypholoma sublateritium (strain FD-334 SS-4)</name>
    <dbReference type="NCBI Taxonomy" id="945553"/>
    <lineage>
        <taxon>Eukaryota</taxon>
        <taxon>Fungi</taxon>
        <taxon>Dikarya</taxon>
        <taxon>Basidiomycota</taxon>
        <taxon>Agaricomycotina</taxon>
        <taxon>Agaricomycetes</taxon>
        <taxon>Agaricomycetidae</taxon>
        <taxon>Agaricales</taxon>
        <taxon>Agaricineae</taxon>
        <taxon>Strophariaceae</taxon>
        <taxon>Hypholoma</taxon>
    </lineage>
</organism>
<evidence type="ECO:0000313" key="2">
    <source>
        <dbReference type="Proteomes" id="UP000054270"/>
    </source>
</evidence>
<name>A0A0D2PUR9_HYPSF</name>
<gene>
    <name evidence="1" type="ORF">HYPSUDRAFT_201367</name>
</gene>
<proteinExistence type="predicted"/>
<dbReference type="EMBL" id="KN817543">
    <property type="protein sequence ID" value="KJA23340.1"/>
    <property type="molecule type" value="Genomic_DNA"/>
</dbReference>
<dbReference type="Proteomes" id="UP000054270">
    <property type="component" value="Unassembled WGS sequence"/>
</dbReference>
<sequence length="54" mass="5812">MTPSMRLKTSMPMRFRPRRRLTSALASGSGLSNSAYFAVPSASAVLGDARYSSD</sequence>
<reference evidence="2" key="1">
    <citation type="submission" date="2014-04" db="EMBL/GenBank/DDBJ databases">
        <title>Evolutionary Origins and Diversification of the Mycorrhizal Mutualists.</title>
        <authorList>
            <consortium name="DOE Joint Genome Institute"/>
            <consortium name="Mycorrhizal Genomics Consortium"/>
            <person name="Kohler A."/>
            <person name="Kuo A."/>
            <person name="Nagy L.G."/>
            <person name="Floudas D."/>
            <person name="Copeland A."/>
            <person name="Barry K.W."/>
            <person name="Cichocki N."/>
            <person name="Veneault-Fourrey C."/>
            <person name="LaButti K."/>
            <person name="Lindquist E.A."/>
            <person name="Lipzen A."/>
            <person name="Lundell T."/>
            <person name="Morin E."/>
            <person name="Murat C."/>
            <person name="Riley R."/>
            <person name="Ohm R."/>
            <person name="Sun H."/>
            <person name="Tunlid A."/>
            <person name="Henrissat B."/>
            <person name="Grigoriev I.V."/>
            <person name="Hibbett D.S."/>
            <person name="Martin F."/>
        </authorList>
    </citation>
    <scope>NUCLEOTIDE SEQUENCE [LARGE SCALE GENOMIC DNA]</scope>
    <source>
        <strain evidence="2">FD-334 SS-4</strain>
    </source>
</reference>
<evidence type="ECO:0000313" key="1">
    <source>
        <dbReference type="EMBL" id="KJA23340.1"/>
    </source>
</evidence>
<protein>
    <submittedName>
        <fullName evidence="1">Uncharacterized protein</fullName>
    </submittedName>
</protein>
<dbReference type="AlphaFoldDB" id="A0A0D2PUR9"/>
<keyword evidence="2" id="KW-1185">Reference proteome</keyword>